<dbReference type="CDD" id="cd07016">
    <property type="entry name" value="S14_ClpP_1"/>
    <property type="match status" value="1"/>
</dbReference>
<evidence type="ECO:0000256" key="1">
    <source>
        <dbReference type="SAM" id="Coils"/>
    </source>
</evidence>
<accession>A0ABY7QKN6</accession>
<dbReference type="RefSeq" id="WP_271148576.1">
    <property type="nucleotide sequence ID" value="NZ_CP115859.1"/>
</dbReference>
<feature type="coiled-coil region" evidence="1">
    <location>
        <begin position="300"/>
        <end position="341"/>
    </location>
</feature>
<dbReference type="Proteomes" id="UP001210978">
    <property type="component" value="Chromosome"/>
</dbReference>
<dbReference type="SUPFAM" id="SSF52096">
    <property type="entry name" value="ClpP/crotonase"/>
    <property type="match status" value="1"/>
</dbReference>
<dbReference type="Gene3D" id="3.90.226.10">
    <property type="entry name" value="2-enoyl-CoA Hydratase, Chain A, domain 1"/>
    <property type="match status" value="1"/>
</dbReference>
<evidence type="ECO:0000313" key="3">
    <source>
        <dbReference type="Proteomes" id="UP001210978"/>
    </source>
</evidence>
<name>A0ABY7QKN6_9FLAO</name>
<keyword evidence="1" id="KW-0175">Coiled coil</keyword>
<keyword evidence="2" id="KW-0645">Protease</keyword>
<gene>
    <name evidence="2" type="ORF">PFY12_14525</name>
</gene>
<organism evidence="2 3">
    <name type="scientific">Chryseobacterium camelliae</name>
    <dbReference type="NCBI Taxonomy" id="1265445"/>
    <lineage>
        <taxon>Bacteria</taxon>
        <taxon>Pseudomonadati</taxon>
        <taxon>Bacteroidota</taxon>
        <taxon>Flavobacteriia</taxon>
        <taxon>Flavobacteriales</taxon>
        <taxon>Weeksellaceae</taxon>
        <taxon>Chryseobacterium group</taxon>
        <taxon>Chryseobacterium</taxon>
    </lineage>
</organism>
<proteinExistence type="predicted"/>
<dbReference type="GO" id="GO:0008233">
    <property type="term" value="F:peptidase activity"/>
    <property type="evidence" value="ECO:0007669"/>
    <property type="project" value="UniProtKB-KW"/>
</dbReference>
<dbReference type="InterPro" id="IPR029045">
    <property type="entry name" value="ClpP/crotonase-like_dom_sf"/>
</dbReference>
<evidence type="ECO:0000313" key="2">
    <source>
        <dbReference type="EMBL" id="WBV60240.1"/>
    </source>
</evidence>
<keyword evidence="3" id="KW-1185">Reference proteome</keyword>
<dbReference type="EMBL" id="CP115859">
    <property type="protein sequence ID" value="WBV60240.1"/>
    <property type="molecule type" value="Genomic_DNA"/>
</dbReference>
<dbReference type="GO" id="GO:0006508">
    <property type="term" value="P:proteolysis"/>
    <property type="evidence" value="ECO:0007669"/>
    <property type="project" value="UniProtKB-KW"/>
</dbReference>
<keyword evidence="2" id="KW-0378">Hydrolase</keyword>
<protein>
    <submittedName>
        <fullName evidence="2">Clp protease ClpP</fullName>
    </submittedName>
</protein>
<dbReference type="Pfam" id="PF00574">
    <property type="entry name" value="CLP_protease"/>
    <property type="match status" value="1"/>
</dbReference>
<sequence length="387" mass="43460">MKHEIKIYGDIVPFKWMNDGTEYDLKDLRDSLDSIVFQPSDELVVNIHTYGGDTTTAFAIRNLLKRTKSEKNISIRTRVDGYCASSGVIILLAGDKDKRTGSKFLKPFVHNAWSWMVTGDKNDAKKIYEELEIVDNEIAECYAEDTSITKEEALQFMSEDRDLTIDECLQYGFYSELENVQTVQNSMIFNSIISRNKENRQIKIQNNMTQEDNSILNKIKELFNGKGPSKNAMLYTDKNEEVVFAELNEGEKPKVGDKATINGKNASGTVNMADGSTYKFESGKVTEIKEKEGGIDSVTLNSINEKLEGLITENKSLRSTVEAQNSTIDGLKEKLNKVTDLEATFNSLKSIVGEYGAGVENEPQATPNNGQPVKTNRFENFKLKNSK</sequence>
<reference evidence="2 3" key="1">
    <citation type="submission" date="2023-01" db="EMBL/GenBank/DDBJ databases">
        <title>Complete genome of Chryseobacterium camelliae VAN22-5A.</title>
        <authorList>
            <person name="Zong G."/>
            <person name="Cao G."/>
        </authorList>
    </citation>
    <scope>NUCLEOTIDE SEQUENCE [LARGE SCALE GENOMIC DNA]</scope>
    <source>
        <strain evidence="2 3">VAN22-5A</strain>
    </source>
</reference>
<dbReference type="InterPro" id="IPR023562">
    <property type="entry name" value="ClpP/TepA"/>
</dbReference>